<dbReference type="HOGENOM" id="CLU_2387557_0_0_1"/>
<keyword evidence="2" id="KW-0812">Transmembrane</keyword>
<keyword evidence="4" id="KW-1185">Reference proteome</keyword>
<dbReference type="InterPro" id="IPR039961">
    <property type="entry name" value="Nuo9.5"/>
</dbReference>
<dbReference type="PANTHER" id="PTHR38488">
    <property type="entry name" value="OXIDOREDUCTASE 9.5 KDA SUBUNIT, PUTATIVE (AFU_ORTHOLOGUE AFUA_5G08980)-RELATED"/>
    <property type="match status" value="1"/>
</dbReference>
<feature type="transmembrane region" description="Helical" evidence="2">
    <location>
        <begin position="17"/>
        <end position="35"/>
    </location>
</feature>
<keyword evidence="2" id="KW-1133">Transmembrane helix</keyword>
<evidence type="ECO:0000256" key="1">
    <source>
        <dbReference type="SAM" id="MobiDB-lite"/>
    </source>
</evidence>
<evidence type="ECO:0000313" key="3">
    <source>
        <dbReference type="EMBL" id="KIM31684.1"/>
    </source>
</evidence>
<name>A0A0C3BHV8_SERVB</name>
<evidence type="ECO:0000313" key="4">
    <source>
        <dbReference type="Proteomes" id="UP000054097"/>
    </source>
</evidence>
<dbReference type="Proteomes" id="UP000054097">
    <property type="component" value="Unassembled WGS sequence"/>
</dbReference>
<accession>A0A0C3BHV8</accession>
<evidence type="ECO:0000256" key="2">
    <source>
        <dbReference type="SAM" id="Phobius"/>
    </source>
</evidence>
<gene>
    <name evidence="3" type="ORF">M408DRAFT_327148</name>
</gene>
<feature type="compositionally biased region" description="Basic and acidic residues" evidence="1">
    <location>
        <begin position="82"/>
        <end position="94"/>
    </location>
</feature>
<feature type="region of interest" description="Disordered" evidence="1">
    <location>
        <begin position="44"/>
        <end position="94"/>
    </location>
</feature>
<protein>
    <recommendedName>
        <fullName evidence="5">NADH-ubiquinone oxidoreductase 9.5 kDa subunit</fullName>
    </recommendedName>
</protein>
<organism evidence="3 4">
    <name type="scientific">Serendipita vermifera MAFF 305830</name>
    <dbReference type="NCBI Taxonomy" id="933852"/>
    <lineage>
        <taxon>Eukaryota</taxon>
        <taxon>Fungi</taxon>
        <taxon>Dikarya</taxon>
        <taxon>Basidiomycota</taxon>
        <taxon>Agaricomycotina</taxon>
        <taxon>Agaricomycetes</taxon>
        <taxon>Sebacinales</taxon>
        <taxon>Serendipitaceae</taxon>
        <taxon>Serendipita</taxon>
    </lineage>
</organism>
<dbReference type="AlphaFoldDB" id="A0A0C3BHV8"/>
<proteinExistence type="predicted"/>
<keyword evidence="2" id="KW-0472">Membrane</keyword>
<dbReference type="OrthoDB" id="2093409at2759"/>
<sequence length="94" mass="10874">MAFIYRALQRHAHESPVYFYSILIGAAGPVALAVVPPIRRRFGYEPPEYIPTSYPTPKRERVTVSSEFDDPPQQKSQEQLELETKARIPEFKIR</sequence>
<reference evidence="4" key="2">
    <citation type="submission" date="2015-01" db="EMBL/GenBank/DDBJ databases">
        <title>Evolutionary Origins and Diversification of the Mycorrhizal Mutualists.</title>
        <authorList>
            <consortium name="DOE Joint Genome Institute"/>
            <consortium name="Mycorrhizal Genomics Consortium"/>
            <person name="Kohler A."/>
            <person name="Kuo A."/>
            <person name="Nagy L.G."/>
            <person name="Floudas D."/>
            <person name="Copeland A."/>
            <person name="Barry K.W."/>
            <person name="Cichocki N."/>
            <person name="Veneault-Fourrey C."/>
            <person name="LaButti K."/>
            <person name="Lindquist E.A."/>
            <person name="Lipzen A."/>
            <person name="Lundell T."/>
            <person name="Morin E."/>
            <person name="Murat C."/>
            <person name="Riley R."/>
            <person name="Ohm R."/>
            <person name="Sun H."/>
            <person name="Tunlid A."/>
            <person name="Henrissat B."/>
            <person name="Grigoriev I.V."/>
            <person name="Hibbett D.S."/>
            <person name="Martin F."/>
        </authorList>
    </citation>
    <scope>NUCLEOTIDE SEQUENCE [LARGE SCALE GENOMIC DNA]</scope>
    <source>
        <strain evidence="4">MAFF 305830</strain>
    </source>
</reference>
<dbReference type="STRING" id="933852.A0A0C3BHV8"/>
<dbReference type="CDD" id="cd22903">
    <property type="entry name" value="NI9M"/>
    <property type="match status" value="1"/>
</dbReference>
<reference evidence="3 4" key="1">
    <citation type="submission" date="2014-04" db="EMBL/GenBank/DDBJ databases">
        <authorList>
            <consortium name="DOE Joint Genome Institute"/>
            <person name="Kuo A."/>
            <person name="Zuccaro A."/>
            <person name="Kohler A."/>
            <person name="Nagy L.G."/>
            <person name="Floudas D."/>
            <person name="Copeland A."/>
            <person name="Barry K.W."/>
            <person name="Cichocki N."/>
            <person name="Veneault-Fourrey C."/>
            <person name="LaButti K."/>
            <person name="Lindquist E.A."/>
            <person name="Lipzen A."/>
            <person name="Lundell T."/>
            <person name="Morin E."/>
            <person name="Murat C."/>
            <person name="Sun H."/>
            <person name="Tunlid A."/>
            <person name="Henrissat B."/>
            <person name="Grigoriev I.V."/>
            <person name="Hibbett D.S."/>
            <person name="Martin F."/>
            <person name="Nordberg H.P."/>
            <person name="Cantor M.N."/>
            <person name="Hua S.X."/>
        </authorList>
    </citation>
    <scope>NUCLEOTIDE SEQUENCE [LARGE SCALE GENOMIC DNA]</scope>
    <source>
        <strain evidence="3 4">MAFF 305830</strain>
    </source>
</reference>
<dbReference type="EMBL" id="KN824281">
    <property type="protein sequence ID" value="KIM31684.1"/>
    <property type="molecule type" value="Genomic_DNA"/>
</dbReference>
<dbReference type="PANTHER" id="PTHR38488:SF1">
    <property type="entry name" value="OXIDOREDUCTASE 9.5 KDA SUBUNIT, PUTATIVE (AFU_ORTHOLOGUE AFUA_5G08980)-RELATED"/>
    <property type="match status" value="1"/>
</dbReference>
<evidence type="ECO:0008006" key="5">
    <source>
        <dbReference type="Google" id="ProtNLM"/>
    </source>
</evidence>